<accession>I7ZC12</accession>
<name>I7ZC12_9GAMM</name>
<evidence type="ECO:0000313" key="2">
    <source>
        <dbReference type="Proteomes" id="UP000003704"/>
    </source>
</evidence>
<reference evidence="1 2" key="1">
    <citation type="journal article" date="2012" name="J. Bacteriol.">
        <title>Genome Sequence of n-Alkane-Degrading Hydrocarboniphaga effusa Strain AP103T (ATCC BAA-332T).</title>
        <authorList>
            <person name="Chang H.K."/>
            <person name="Zylstra G.J."/>
            <person name="Chae J.C."/>
        </authorList>
    </citation>
    <scope>NUCLEOTIDE SEQUENCE [LARGE SCALE GENOMIC DNA]</scope>
    <source>
        <strain evidence="1 2">AP103</strain>
    </source>
</reference>
<dbReference type="OrthoDB" id="5574209at2"/>
<evidence type="ECO:0008006" key="3">
    <source>
        <dbReference type="Google" id="ProtNLM"/>
    </source>
</evidence>
<dbReference type="STRING" id="1172194.WQQ_27890"/>
<dbReference type="EMBL" id="AKGD01000002">
    <property type="protein sequence ID" value="EIT69207.1"/>
    <property type="molecule type" value="Genomic_DNA"/>
</dbReference>
<organism evidence="1 2">
    <name type="scientific">Hydrocarboniphaga effusa AP103</name>
    <dbReference type="NCBI Taxonomy" id="1172194"/>
    <lineage>
        <taxon>Bacteria</taxon>
        <taxon>Pseudomonadati</taxon>
        <taxon>Pseudomonadota</taxon>
        <taxon>Gammaproteobacteria</taxon>
        <taxon>Nevskiales</taxon>
        <taxon>Nevskiaceae</taxon>
        <taxon>Hydrocarboniphaga</taxon>
    </lineage>
</organism>
<keyword evidence="2" id="KW-1185">Reference proteome</keyword>
<proteinExistence type="predicted"/>
<sequence>MLPLLFALSYAILVYSYTFIVYESINYAAQQGAESAVSVDPSLADSGGGTSSYFGNVTTIVRNTVAGALGWMPEQQRAMSIGANGSSVQVNFCNQGGGGAVGCPLQDTGGRALVVRINFPITSIFPVLTLPGVGTIPPLPATISGTGVTVLPGTGT</sequence>
<dbReference type="Proteomes" id="UP000003704">
    <property type="component" value="Unassembled WGS sequence"/>
</dbReference>
<gene>
    <name evidence="1" type="ORF">WQQ_27890</name>
</gene>
<dbReference type="AlphaFoldDB" id="I7ZC12"/>
<evidence type="ECO:0000313" key="1">
    <source>
        <dbReference type="EMBL" id="EIT69207.1"/>
    </source>
</evidence>
<protein>
    <recommendedName>
        <fullName evidence="3">TadE family protein</fullName>
    </recommendedName>
</protein>
<comment type="caution">
    <text evidence="1">The sequence shown here is derived from an EMBL/GenBank/DDBJ whole genome shotgun (WGS) entry which is preliminary data.</text>
</comment>